<organism evidence="1">
    <name type="scientific">Arundo donax</name>
    <name type="common">Giant reed</name>
    <name type="synonym">Donax arundinaceus</name>
    <dbReference type="NCBI Taxonomy" id="35708"/>
    <lineage>
        <taxon>Eukaryota</taxon>
        <taxon>Viridiplantae</taxon>
        <taxon>Streptophyta</taxon>
        <taxon>Embryophyta</taxon>
        <taxon>Tracheophyta</taxon>
        <taxon>Spermatophyta</taxon>
        <taxon>Magnoliopsida</taxon>
        <taxon>Liliopsida</taxon>
        <taxon>Poales</taxon>
        <taxon>Poaceae</taxon>
        <taxon>PACMAD clade</taxon>
        <taxon>Arundinoideae</taxon>
        <taxon>Arundineae</taxon>
        <taxon>Arundo</taxon>
    </lineage>
</organism>
<dbReference type="AlphaFoldDB" id="A0A0A8YCX9"/>
<accession>A0A0A8YCX9</accession>
<reference evidence="1" key="1">
    <citation type="submission" date="2014-09" db="EMBL/GenBank/DDBJ databases">
        <authorList>
            <person name="Magalhaes I.L.F."/>
            <person name="Oliveira U."/>
            <person name="Santos F.R."/>
            <person name="Vidigal T.H.D.A."/>
            <person name="Brescovit A.D."/>
            <person name="Santos A.J."/>
        </authorList>
    </citation>
    <scope>NUCLEOTIDE SEQUENCE</scope>
    <source>
        <tissue evidence="1">Shoot tissue taken approximately 20 cm above the soil surface</tissue>
    </source>
</reference>
<reference evidence="1" key="2">
    <citation type="journal article" date="2015" name="Data Brief">
        <title>Shoot transcriptome of the giant reed, Arundo donax.</title>
        <authorList>
            <person name="Barrero R.A."/>
            <person name="Guerrero F.D."/>
            <person name="Moolhuijzen P."/>
            <person name="Goolsby J.A."/>
            <person name="Tidwell J."/>
            <person name="Bellgard S.E."/>
            <person name="Bellgard M.I."/>
        </authorList>
    </citation>
    <scope>NUCLEOTIDE SEQUENCE</scope>
    <source>
        <tissue evidence="1">Shoot tissue taken approximately 20 cm above the soil surface</tissue>
    </source>
</reference>
<evidence type="ECO:0000313" key="1">
    <source>
        <dbReference type="EMBL" id="JAD23418.1"/>
    </source>
</evidence>
<sequence length="56" mass="6556">MQIQEFAIFLHHKDPPFSFRAPRLNYATSIAKKCSTRTQASRCRCSLMFGQIFWST</sequence>
<proteinExistence type="predicted"/>
<name>A0A0A8YCX9_ARUDO</name>
<protein>
    <submittedName>
        <fullName evidence="1">Uncharacterized protein</fullName>
    </submittedName>
</protein>
<dbReference type="EMBL" id="GBRH01274477">
    <property type="protein sequence ID" value="JAD23418.1"/>
    <property type="molecule type" value="Transcribed_RNA"/>
</dbReference>